<organism evidence="2 3">
    <name type="scientific">Kingdonia uniflora</name>
    <dbReference type="NCBI Taxonomy" id="39325"/>
    <lineage>
        <taxon>Eukaryota</taxon>
        <taxon>Viridiplantae</taxon>
        <taxon>Streptophyta</taxon>
        <taxon>Embryophyta</taxon>
        <taxon>Tracheophyta</taxon>
        <taxon>Spermatophyta</taxon>
        <taxon>Magnoliopsida</taxon>
        <taxon>Ranunculales</taxon>
        <taxon>Circaeasteraceae</taxon>
        <taxon>Kingdonia</taxon>
    </lineage>
</organism>
<evidence type="ECO:0000313" key="2">
    <source>
        <dbReference type="EMBL" id="KAF6163559.1"/>
    </source>
</evidence>
<keyword evidence="3" id="KW-1185">Reference proteome</keyword>
<protein>
    <submittedName>
        <fullName evidence="2">Uncharacterized protein</fullName>
    </submittedName>
</protein>
<feature type="region of interest" description="Disordered" evidence="1">
    <location>
        <begin position="189"/>
        <end position="209"/>
    </location>
</feature>
<gene>
    <name evidence="2" type="ORF">GIB67_022124</name>
</gene>
<evidence type="ECO:0000313" key="3">
    <source>
        <dbReference type="Proteomes" id="UP000541444"/>
    </source>
</evidence>
<evidence type="ECO:0000256" key="1">
    <source>
        <dbReference type="SAM" id="MobiDB-lite"/>
    </source>
</evidence>
<dbReference type="OrthoDB" id="1913335at2759"/>
<proteinExistence type="predicted"/>
<accession>A0A7J7N8J6</accession>
<reference evidence="2 3" key="1">
    <citation type="journal article" date="2020" name="IScience">
        <title>Genome Sequencing of the Endangered Kingdonia uniflora (Circaeasteraceae, Ranunculales) Reveals Potential Mechanisms of Evolutionary Specialization.</title>
        <authorList>
            <person name="Sun Y."/>
            <person name="Deng T."/>
            <person name="Zhang A."/>
            <person name="Moore M.J."/>
            <person name="Landis J.B."/>
            <person name="Lin N."/>
            <person name="Zhang H."/>
            <person name="Zhang X."/>
            <person name="Huang J."/>
            <person name="Zhang X."/>
            <person name="Sun H."/>
            <person name="Wang H."/>
        </authorList>
    </citation>
    <scope>NUCLEOTIDE SEQUENCE [LARGE SCALE GENOMIC DNA]</scope>
    <source>
        <strain evidence="2">TB1705</strain>
        <tissue evidence="2">Leaf</tissue>
    </source>
</reference>
<dbReference type="Pfam" id="PF03004">
    <property type="entry name" value="Transposase_24"/>
    <property type="match status" value="1"/>
</dbReference>
<dbReference type="Proteomes" id="UP000541444">
    <property type="component" value="Unassembled WGS sequence"/>
</dbReference>
<comment type="caution">
    <text evidence="2">The sequence shown here is derived from an EMBL/GenBank/DDBJ whole genome shotgun (WGS) entry which is preliminary data.</text>
</comment>
<sequence length="209" mass="24100">MNEERKRKRPKGVKKEDWIEFADRLSTLEEQAKCEKGKAARSKMHSLHTTGRLGASGKKAILKKGRPKGFVKRSEIFLACHTKEDGTYPKEMKERMERMNRAIQKDLMLMDKDLDNDAVAVEYGAHGNGHVRGYNGHLNKTNIRVPAPLRRVIERERVKQAMLNDVQESLEVEANERRQLEKRVAAFESRESPRGAYMHRPFENNVSTS</sequence>
<dbReference type="InterPro" id="IPR004252">
    <property type="entry name" value="Probable_transposase_24"/>
</dbReference>
<name>A0A7J7N8J6_9MAGN</name>
<dbReference type="EMBL" id="JACGCM010000972">
    <property type="protein sequence ID" value="KAF6163559.1"/>
    <property type="molecule type" value="Genomic_DNA"/>
</dbReference>
<dbReference type="AlphaFoldDB" id="A0A7J7N8J6"/>